<dbReference type="InterPro" id="IPR036318">
    <property type="entry name" value="FAD-bd_PCMH-like_sf"/>
</dbReference>
<sequence>MLEQWQFSQHCIRTATTTRATTTTVIDSATATATHTTTDDITDTITTHAAATVTDDFTATVTHLDTYTSVTHFTYTETDCVLAIATDTRVIELLRSKLGEDQVTTNPDELLSHGVSAITYHDVVVYAESIEDVSSVIKVAPEYRVPVTSFSAQWEAVNEELKERGLELCFLLDPGPSACIGGMMATGCSGTNAVRYGTAKGEWFLNARPSRDEVLLGADVKLPRHDKSSPRQIAPAAHILLLIDLAGDLILGWIELTTVLNDMGRFVMAGLATSGNQAFTLAVDSDDAPTLLVPTG</sequence>
<dbReference type="AlphaFoldDB" id="A0A427XMN3"/>
<dbReference type="STRING" id="1890683.A0A427XMN3"/>
<dbReference type="Gene3D" id="3.30.43.10">
    <property type="entry name" value="Uridine Diphospho-n-acetylenolpyruvylglucosamine Reductase, domain 2"/>
    <property type="match status" value="1"/>
</dbReference>
<accession>A0A427XMN3</accession>
<reference evidence="2 4" key="1">
    <citation type="submission" date="2018-11" db="EMBL/GenBank/DDBJ databases">
        <title>Genome sequence of Saitozyma podzolica DSM 27192.</title>
        <authorList>
            <person name="Aliyu H."/>
            <person name="Gorte O."/>
            <person name="Ochsenreither K."/>
        </authorList>
    </citation>
    <scope>NUCLEOTIDE SEQUENCE [LARGE SCALE GENOMIC DNA]</scope>
    <source>
        <strain evidence="2 4">DSM 27192</strain>
    </source>
</reference>
<proteinExistence type="inferred from homology"/>
<gene>
    <name evidence="3" type="ORF">EHS25_004933</name>
    <name evidence="2" type="ORF">EHS25_007189</name>
</gene>
<keyword evidence="4" id="KW-1185">Reference proteome</keyword>
<dbReference type="GO" id="GO:1903457">
    <property type="term" value="P:lactate catabolic process"/>
    <property type="evidence" value="ECO:0007669"/>
    <property type="project" value="TreeGrafter"/>
</dbReference>
<name>A0A427XMN3_9TREE</name>
<evidence type="ECO:0000256" key="1">
    <source>
        <dbReference type="ARBA" id="ARBA00008000"/>
    </source>
</evidence>
<evidence type="ECO:0000313" key="2">
    <source>
        <dbReference type="EMBL" id="RSH80179.1"/>
    </source>
</evidence>
<dbReference type="Gene3D" id="3.30.465.10">
    <property type="match status" value="1"/>
</dbReference>
<dbReference type="GO" id="GO:0008720">
    <property type="term" value="F:D-lactate dehydrogenase (NAD+) activity"/>
    <property type="evidence" value="ECO:0007669"/>
    <property type="project" value="TreeGrafter"/>
</dbReference>
<protein>
    <recommendedName>
        <fullName evidence="5">FAD-binding PCMH-type domain-containing protein</fullName>
    </recommendedName>
</protein>
<evidence type="ECO:0008006" key="5">
    <source>
        <dbReference type="Google" id="ProtNLM"/>
    </source>
</evidence>
<dbReference type="Proteomes" id="UP000279259">
    <property type="component" value="Unassembled WGS sequence"/>
</dbReference>
<comment type="caution">
    <text evidence="2">The sequence shown here is derived from an EMBL/GenBank/DDBJ whole genome shotgun (WGS) entry which is preliminary data.</text>
</comment>
<comment type="similarity">
    <text evidence="1">Belongs to the FAD-binding oxidoreductase/transferase type 4 family.</text>
</comment>
<dbReference type="InterPro" id="IPR016167">
    <property type="entry name" value="FAD-bd_PCMH_sub1"/>
</dbReference>
<evidence type="ECO:0000313" key="3">
    <source>
        <dbReference type="EMBL" id="RSH85537.1"/>
    </source>
</evidence>
<dbReference type="GO" id="GO:0050660">
    <property type="term" value="F:flavin adenine dinucleotide binding"/>
    <property type="evidence" value="ECO:0007669"/>
    <property type="project" value="InterPro"/>
</dbReference>
<dbReference type="PANTHER" id="PTHR11748">
    <property type="entry name" value="D-LACTATE DEHYDROGENASE"/>
    <property type="match status" value="1"/>
</dbReference>
<organism evidence="2 4">
    <name type="scientific">Saitozyma podzolica</name>
    <dbReference type="NCBI Taxonomy" id="1890683"/>
    <lineage>
        <taxon>Eukaryota</taxon>
        <taxon>Fungi</taxon>
        <taxon>Dikarya</taxon>
        <taxon>Basidiomycota</taxon>
        <taxon>Agaricomycotina</taxon>
        <taxon>Tremellomycetes</taxon>
        <taxon>Tremellales</taxon>
        <taxon>Trimorphomycetaceae</taxon>
        <taxon>Saitozyma</taxon>
    </lineage>
</organism>
<dbReference type="GO" id="GO:0005739">
    <property type="term" value="C:mitochondrion"/>
    <property type="evidence" value="ECO:0007669"/>
    <property type="project" value="TreeGrafter"/>
</dbReference>
<dbReference type="EMBL" id="RSCD01000035">
    <property type="protein sequence ID" value="RSH80179.1"/>
    <property type="molecule type" value="Genomic_DNA"/>
</dbReference>
<dbReference type="PANTHER" id="PTHR11748:SF111">
    <property type="entry name" value="D-LACTATE DEHYDROGENASE, MITOCHONDRIAL-RELATED"/>
    <property type="match status" value="1"/>
</dbReference>
<dbReference type="EMBL" id="RSCD01000020">
    <property type="protein sequence ID" value="RSH85537.1"/>
    <property type="molecule type" value="Genomic_DNA"/>
</dbReference>
<dbReference type="GO" id="GO:0004458">
    <property type="term" value="F:D-lactate dehydrogenase (cytochrome) activity"/>
    <property type="evidence" value="ECO:0007669"/>
    <property type="project" value="TreeGrafter"/>
</dbReference>
<evidence type="ECO:0000313" key="4">
    <source>
        <dbReference type="Proteomes" id="UP000279259"/>
    </source>
</evidence>
<dbReference type="OrthoDB" id="7786253at2759"/>
<dbReference type="InterPro" id="IPR016169">
    <property type="entry name" value="FAD-bd_PCMH_sub2"/>
</dbReference>
<dbReference type="SUPFAM" id="SSF56176">
    <property type="entry name" value="FAD-binding/transporter-associated domain-like"/>
    <property type="match status" value="1"/>
</dbReference>